<protein>
    <recommendedName>
        <fullName evidence="9">TonB-dependent receptor plug domain-containing protein</fullName>
    </recommendedName>
</protein>
<evidence type="ECO:0000256" key="7">
    <source>
        <dbReference type="PROSITE-ProRule" id="PRU01360"/>
    </source>
</evidence>
<evidence type="ECO:0000256" key="2">
    <source>
        <dbReference type="ARBA" id="ARBA00022448"/>
    </source>
</evidence>
<evidence type="ECO:0000256" key="8">
    <source>
        <dbReference type="SAM" id="SignalP"/>
    </source>
</evidence>
<proteinExistence type="inferred from homology"/>
<dbReference type="InterPro" id="IPR036942">
    <property type="entry name" value="Beta-barrel_TonB_sf"/>
</dbReference>
<keyword evidence="4 7" id="KW-0812">Transmembrane</keyword>
<dbReference type="Gene3D" id="2.40.170.20">
    <property type="entry name" value="TonB-dependent receptor, beta-barrel domain"/>
    <property type="match status" value="1"/>
</dbReference>
<dbReference type="Gene3D" id="2.170.130.10">
    <property type="entry name" value="TonB-dependent receptor, plug domain"/>
    <property type="match status" value="1"/>
</dbReference>
<evidence type="ECO:0000259" key="9">
    <source>
        <dbReference type="Pfam" id="PF07715"/>
    </source>
</evidence>
<keyword evidence="5 7" id="KW-0472">Membrane</keyword>
<dbReference type="Proteomes" id="UP000590442">
    <property type="component" value="Unassembled WGS sequence"/>
</dbReference>
<dbReference type="PROSITE" id="PS52016">
    <property type="entry name" value="TONB_DEPENDENT_REC_3"/>
    <property type="match status" value="1"/>
</dbReference>
<keyword evidence="3 7" id="KW-1134">Transmembrane beta strand</keyword>
<dbReference type="SUPFAM" id="SSF56935">
    <property type="entry name" value="Porins"/>
    <property type="match status" value="1"/>
</dbReference>
<evidence type="ECO:0000313" key="10">
    <source>
        <dbReference type="EMBL" id="NJB72712.1"/>
    </source>
</evidence>
<keyword evidence="6 7" id="KW-0998">Cell outer membrane</keyword>
<accession>A0A846R182</accession>
<dbReference type="GO" id="GO:0009279">
    <property type="term" value="C:cell outer membrane"/>
    <property type="evidence" value="ECO:0007669"/>
    <property type="project" value="UniProtKB-SubCell"/>
</dbReference>
<comment type="subcellular location">
    <subcellularLocation>
        <location evidence="1 7">Cell outer membrane</location>
        <topology evidence="1 7">Multi-pass membrane protein</topology>
    </subcellularLocation>
</comment>
<dbReference type="Gene3D" id="2.60.40.1120">
    <property type="entry name" value="Carboxypeptidase-like, regulatory domain"/>
    <property type="match status" value="1"/>
</dbReference>
<reference evidence="10 11" key="1">
    <citation type="submission" date="2020-03" db="EMBL/GenBank/DDBJ databases">
        <title>Genomic Encyclopedia of Type Strains, Phase IV (KMG-IV): sequencing the most valuable type-strain genomes for metagenomic binning, comparative biology and taxonomic classification.</title>
        <authorList>
            <person name="Goeker M."/>
        </authorList>
    </citation>
    <scope>NUCLEOTIDE SEQUENCE [LARGE SCALE GENOMIC DNA]</scope>
    <source>
        <strain evidence="10 11">DSM 29762</strain>
    </source>
</reference>
<keyword evidence="11" id="KW-1185">Reference proteome</keyword>
<dbReference type="RefSeq" id="WP_167966006.1">
    <property type="nucleotide sequence ID" value="NZ_JAATJJ010000002.1"/>
</dbReference>
<keyword evidence="2 7" id="KW-0813">Transport</keyword>
<feature type="domain" description="TonB-dependent receptor plug" evidence="9">
    <location>
        <begin position="224"/>
        <end position="298"/>
    </location>
</feature>
<evidence type="ECO:0000256" key="4">
    <source>
        <dbReference type="ARBA" id="ARBA00022692"/>
    </source>
</evidence>
<comment type="similarity">
    <text evidence="7">Belongs to the TonB-dependent receptor family.</text>
</comment>
<comment type="caution">
    <text evidence="10">The sequence shown here is derived from an EMBL/GenBank/DDBJ whole genome shotgun (WGS) entry which is preliminary data.</text>
</comment>
<dbReference type="SUPFAM" id="SSF49464">
    <property type="entry name" value="Carboxypeptidase regulatory domain-like"/>
    <property type="match status" value="1"/>
</dbReference>
<feature type="chain" id="PRO_5032922025" description="TonB-dependent receptor plug domain-containing protein" evidence="8">
    <location>
        <begin position="27"/>
        <end position="853"/>
    </location>
</feature>
<dbReference type="AlphaFoldDB" id="A0A846R182"/>
<dbReference type="InterPro" id="IPR039426">
    <property type="entry name" value="TonB-dep_rcpt-like"/>
</dbReference>
<evidence type="ECO:0000256" key="6">
    <source>
        <dbReference type="ARBA" id="ARBA00023237"/>
    </source>
</evidence>
<evidence type="ECO:0000256" key="3">
    <source>
        <dbReference type="ARBA" id="ARBA00022452"/>
    </source>
</evidence>
<dbReference type="InterPro" id="IPR037066">
    <property type="entry name" value="Plug_dom_sf"/>
</dbReference>
<sequence>MRKTQSNYIRYIFCLLFLLTLFFGRAQETTTASVNLASYLQELEKEFDVKFSFVDNDIQPLTISQSKSEILEEILNDIQNQTQLKVQKINERYYSLFKDNTITICGNVVDNYKKVLSSGATVEVLNSDIAILTDFDGNFLLENIPKDATIRIRHLGYRTKYINAGELTGKNPCSTIPLGLNYEVLDEVILYEFLTTGLSKQADASIQINTEDLGILPGLIEPDVLQTIQALPGIKSIDETVSDINVRGGTNDQNLILWDGIKMYQSGHFFGLISAFNPYLTDKVTIIKNGTSAEYGDGISSVISMETKNELKDYFFGGAGFNLISGDIYGQVPLTKDLAFQFSARRSTTDFLNTPTYNRFFDKAFQDSEVKNGNNPSAERDILREEDFYFYDFTAKVLYDINEYQKVRLSFININNHLNYLETIEDDNTTQSTLNQTNISFGGSLESQWTRNFSSYFNAYYTRYNLDAKNVLENQVQQLFQRNEVYERAIKLNTSYIFSDQLQWLNGYQFNEVGITNSADVTLPPYFKDSKSVIHTHSLYSELNFTSLNEKLKVRGGARINYIENLNTFKKVIPEPRLNISYSLSEHIKTEIQGEFKNQTTNQKIDLEQNFLGIEKRRWILSDNDSIPITKSKQASVGLNYDKQNLYIGIEGFYKTVNGVSTITQGFQNENQFNGEIGKYDVVGAEFLINKKTAHYSTWLSYTYNVNNYTFEDITPNRFPNNLDIRHHITFAGIYTLKGLKLGVGLNYRSGKPFTEPLDGNEAINTSTFPSTINYKEPNSNRLPSYIRADASSTYNFRMGDKVKATIGASVINILNRKNILNIYYRLNEDDQVETVESASLGITPNISFRVKF</sequence>
<feature type="signal peptide" evidence="8">
    <location>
        <begin position="1"/>
        <end position="26"/>
    </location>
</feature>
<dbReference type="Pfam" id="PF07715">
    <property type="entry name" value="Plug"/>
    <property type="match status" value="1"/>
</dbReference>
<dbReference type="EMBL" id="JAATJJ010000002">
    <property type="protein sequence ID" value="NJB72712.1"/>
    <property type="molecule type" value="Genomic_DNA"/>
</dbReference>
<evidence type="ECO:0000256" key="5">
    <source>
        <dbReference type="ARBA" id="ARBA00023136"/>
    </source>
</evidence>
<name>A0A846R182_9FLAO</name>
<gene>
    <name evidence="10" type="ORF">GGR42_003203</name>
</gene>
<organism evidence="10 11">
    <name type="scientific">Saonia flava</name>
    <dbReference type="NCBI Taxonomy" id="523696"/>
    <lineage>
        <taxon>Bacteria</taxon>
        <taxon>Pseudomonadati</taxon>
        <taxon>Bacteroidota</taxon>
        <taxon>Flavobacteriia</taxon>
        <taxon>Flavobacteriales</taxon>
        <taxon>Flavobacteriaceae</taxon>
        <taxon>Saonia</taxon>
    </lineage>
</organism>
<dbReference type="InterPro" id="IPR012910">
    <property type="entry name" value="Plug_dom"/>
</dbReference>
<keyword evidence="8" id="KW-0732">Signal</keyword>
<dbReference type="InterPro" id="IPR008969">
    <property type="entry name" value="CarboxyPept-like_regulatory"/>
</dbReference>
<evidence type="ECO:0000313" key="11">
    <source>
        <dbReference type="Proteomes" id="UP000590442"/>
    </source>
</evidence>
<evidence type="ECO:0000256" key="1">
    <source>
        <dbReference type="ARBA" id="ARBA00004571"/>
    </source>
</evidence>